<dbReference type="Proteomes" id="UP001050975">
    <property type="component" value="Unassembled WGS sequence"/>
</dbReference>
<reference evidence="1" key="1">
    <citation type="submission" date="2019-10" db="EMBL/GenBank/DDBJ databases">
        <title>Draft genome sequece of Microseira wollei NIES-4236.</title>
        <authorList>
            <person name="Yamaguchi H."/>
            <person name="Suzuki S."/>
            <person name="Kawachi M."/>
        </authorList>
    </citation>
    <scope>NUCLEOTIDE SEQUENCE</scope>
    <source>
        <strain evidence="1">NIES-4236</strain>
    </source>
</reference>
<dbReference type="RefSeq" id="WP_226587063.1">
    <property type="nucleotide sequence ID" value="NZ_BLAY01000102.1"/>
</dbReference>
<dbReference type="AlphaFoldDB" id="A0AAV3WK69"/>
<proteinExistence type="predicted"/>
<keyword evidence="2" id="KW-1185">Reference proteome</keyword>
<evidence type="ECO:0000313" key="1">
    <source>
        <dbReference type="EMBL" id="GET40869.1"/>
    </source>
</evidence>
<comment type="caution">
    <text evidence="1">The sequence shown here is derived from an EMBL/GenBank/DDBJ whole genome shotgun (WGS) entry which is preliminary data.</text>
</comment>
<protein>
    <submittedName>
        <fullName evidence="1">WD40 domain-containing protein</fullName>
    </submittedName>
</protein>
<dbReference type="EMBL" id="BLAY01000102">
    <property type="protein sequence ID" value="GET40869.1"/>
    <property type="molecule type" value="Genomic_DNA"/>
</dbReference>
<name>A0AAV3WK69_9CYAN</name>
<organism evidence="1 2">
    <name type="scientific">Microseira wollei NIES-4236</name>
    <dbReference type="NCBI Taxonomy" id="2530354"/>
    <lineage>
        <taxon>Bacteria</taxon>
        <taxon>Bacillati</taxon>
        <taxon>Cyanobacteriota</taxon>
        <taxon>Cyanophyceae</taxon>
        <taxon>Oscillatoriophycideae</taxon>
        <taxon>Aerosakkonematales</taxon>
        <taxon>Aerosakkonemataceae</taxon>
        <taxon>Microseira</taxon>
    </lineage>
</organism>
<sequence length="161" mass="18711">MAIPAAVTNVLVRLLNASAQHLGERLGQAFGGKSSQAPFLIEQVKSDPRYWEAQIEYLKRKQARERELLSLCTAKVEGRIALQEQELQDRRELSLLQRELLREWQAKAIQIKLNEIQMLWHKDAWFSNLSLPDTEQILQRQQQGFLLLVSPPRISKYCPDY</sequence>
<evidence type="ECO:0000313" key="2">
    <source>
        <dbReference type="Proteomes" id="UP001050975"/>
    </source>
</evidence>
<accession>A0AAV3WK69</accession>
<gene>
    <name evidence="1" type="ORF">MiSe_56810</name>
</gene>